<evidence type="ECO:0000313" key="1">
    <source>
        <dbReference type="EMBL" id="RTI10522.1"/>
    </source>
</evidence>
<dbReference type="EMBL" id="PEMJ01000379">
    <property type="protein sequence ID" value="RTI10522.1"/>
    <property type="molecule type" value="Genomic_DNA"/>
</dbReference>
<dbReference type="AlphaFoldDB" id="A0A430UQV8"/>
<reference evidence="1 2" key="1">
    <citation type="journal article" date="2019" name="Extremophiles">
        <title>Biogeography of thermophiles and predominance of Thermus scotoductus in domestic water heaters.</title>
        <authorList>
            <person name="Wilpiszeski R.L."/>
            <person name="Zhang Z."/>
            <person name="House C.H."/>
        </authorList>
    </citation>
    <scope>NUCLEOTIDE SEQUENCE [LARGE SCALE GENOMIC DNA]</scope>
    <source>
        <strain evidence="1 2">14_S14</strain>
    </source>
</reference>
<accession>A0A430UQV8</accession>
<dbReference type="Proteomes" id="UP000287155">
    <property type="component" value="Unassembled WGS sequence"/>
</dbReference>
<name>A0A430UQV8_THESC</name>
<dbReference type="RefSeq" id="WP_126205357.1">
    <property type="nucleotide sequence ID" value="NZ_PEMJ01000379.1"/>
</dbReference>
<comment type="caution">
    <text evidence="1">The sequence shown here is derived from an EMBL/GenBank/DDBJ whole genome shotgun (WGS) entry which is preliminary data.</text>
</comment>
<sequence length="286" mass="31862">MSRLTHILAEPRPEGGAVRIRFMRPEGYPEVRVLRAPEGVDLTGPDDPAGHLVWDGPPRPSRPYPFVHCPDPDLPEALAGEVWDLEAFPAGWEDERNALDGGRWVYWLWPKGGGDYGEPATVAVEVARRAEARLVLDVKKLLYHRLRYHGEPKGVFVALQEHVHAEKPLPQALIKARYTLAERAMGGVDGVSTFRAIGEVLVLADAPGKRDELAMHLSLRLLSDFPLLEALGWDGLTLSRMDRMLDLGDAVLYGAELTLEGVVDAYVAYDPPYRIGDYDLLWHIPL</sequence>
<gene>
    <name evidence="1" type="ORF">CSW27_14290</name>
</gene>
<evidence type="ECO:0000313" key="2">
    <source>
        <dbReference type="Proteomes" id="UP000287155"/>
    </source>
</evidence>
<organism evidence="1 2">
    <name type="scientific">Thermus scotoductus</name>
    <dbReference type="NCBI Taxonomy" id="37636"/>
    <lineage>
        <taxon>Bacteria</taxon>
        <taxon>Thermotogati</taxon>
        <taxon>Deinococcota</taxon>
        <taxon>Deinococci</taxon>
        <taxon>Thermales</taxon>
        <taxon>Thermaceae</taxon>
        <taxon>Thermus</taxon>
    </lineage>
</organism>
<proteinExistence type="predicted"/>
<protein>
    <submittedName>
        <fullName evidence="1">Uncharacterized protein</fullName>
    </submittedName>
</protein>